<reference evidence="1" key="1">
    <citation type="journal article" date="2020" name="Nature">
        <title>Giant virus diversity and host interactions through global metagenomics.</title>
        <authorList>
            <person name="Schulz F."/>
            <person name="Roux S."/>
            <person name="Paez-Espino D."/>
            <person name="Jungbluth S."/>
            <person name="Walsh D.A."/>
            <person name="Denef V.J."/>
            <person name="McMahon K.D."/>
            <person name="Konstantinidis K.T."/>
            <person name="Eloe-Fadrosh E.A."/>
            <person name="Kyrpides N.C."/>
            <person name="Woyke T."/>
        </authorList>
    </citation>
    <scope>NUCLEOTIDE SEQUENCE</scope>
    <source>
        <strain evidence="1">GVMAG-M-3300027770-73</strain>
    </source>
</reference>
<evidence type="ECO:0000313" key="1">
    <source>
        <dbReference type="EMBL" id="QHU28579.1"/>
    </source>
</evidence>
<name>A0A6C0LC97_9ZZZZ</name>
<organism evidence="1">
    <name type="scientific">viral metagenome</name>
    <dbReference type="NCBI Taxonomy" id="1070528"/>
    <lineage>
        <taxon>unclassified sequences</taxon>
        <taxon>metagenomes</taxon>
        <taxon>organismal metagenomes</taxon>
    </lineage>
</organism>
<accession>A0A6C0LC97</accession>
<proteinExistence type="predicted"/>
<protein>
    <submittedName>
        <fullName evidence="1">Uncharacterized protein</fullName>
    </submittedName>
</protein>
<sequence>MSLFIIVSKNAQSHDFVNALGHEIHLTRFILLDLLQKNLIDTNTFIVTLTNDRFFLYNKIFNNVINWSDYENNLLYKNEKTIDLTYYSRWDTKDNQINELIELKYNFNQFNKTEKLIEYINNINFINLNCDAKYLDIINKKFIIIHNRFKTDTNKLSLVIDKIRENNNINIVVFSMNNDNNNYGDNVIFINNLQVYASFLNHPNCSLFISEWSGGGQLAQYCYNGKILYYFDNYASHDYEIIYEELQNGANNSTNIWNAWDFKTTTNCERKYYKTYGEMLNNLIKYID</sequence>
<dbReference type="EMBL" id="MN740472">
    <property type="protein sequence ID" value="QHU28579.1"/>
    <property type="molecule type" value="Genomic_DNA"/>
</dbReference>
<dbReference type="AlphaFoldDB" id="A0A6C0LC97"/>